<keyword evidence="3" id="KW-1185">Reference proteome</keyword>
<sequence>MLCKSIAMLGLMIQAALVFFMTPATVLASIVNLQRRDPPNRELPYRCRGPCQYPEKCQDLDYCQKRGCCY</sequence>
<organism evidence="2 3">
    <name type="scientific">Protomyces lactucae-debilis</name>
    <dbReference type="NCBI Taxonomy" id="2754530"/>
    <lineage>
        <taxon>Eukaryota</taxon>
        <taxon>Fungi</taxon>
        <taxon>Dikarya</taxon>
        <taxon>Ascomycota</taxon>
        <taxon>Taphrinomycotina</taxon>
        <taxon>Taphrinomycetes</taxon>
        <taxon>Taphrinales</taxon>
        <taxon>Protomycetaceae</taxon>
        <taxon>Protomyces</taxon>
    </lineage>
</organism>
<feature type="signal peptide" evidence="1">
    <location>
        <begin position="1"/>
        <end position="28"/>
    </location>
</feature>
<accession>A0A1Y2ERZ7</accession>
<dbReference type="GeneID" id="63786843"/>
<dbReference type="Proteomes" id="UP000193685">
    <property type="component" value="Unassembled WGS sequence"/>
</dbReference>
<proteinExistence type="predicted"/>
<evidence type="ECO:0000313" key="2">
    <source>
        <dbReference type="EMBL" id="ORY74371.1"/>
    </source>
</evidence>
<comment type="caution">
    <text evidence="2">The sequence shown here is derived from an EMBL/GenBank/DDBJ whole genome shotgun (WGS) entry which is preliminary data.</text>
</comment>
<feature type="chain" id="PRO_5012779265" evidence="1">
    <location>
        <begin position="29"/>
        <end position="70"/>
    </location>
</feature>
<protein>
    <submittedName>
        <fullName evidence="2">Uncharacterized protein</fullName>
    </submittedName>
</protein>
<dbReference type="EMBL" id="MCFI01000030">
    <property type="protein sequence ID" value="ORY74371.1"/>
    <property type="molecule type" value="Genomic_DNA"/>
</dbReference>
<evidence type="ECO:0000256" key="1">
    <source>
        <dbReference type="SAM" id="SignalP"/>
    </source>
</evidence>
<dbReference type="AlphaFoldDB" id="A0A1Y2ERZ7"/>
<name>A0A1Y2ERZ7_PROLT</name>
<keyword evidence="1" id="KW-0732">Signal</keyword>
<gene>
    <name evidence="2" type="ORF">BCR37DRAFT_384495</name>
</gene>
<dbReference type="RefSeq" id="XP_040722020.1">
    <property type="nucleotide sequence ID" value="XM_040870244.1"/>
</dbReference>
<evidence type="ECO:0000313" key="3">
    <source>
        <dbReference type="Proteomes" id="UP000193685"/>
    </source>
</evidence>
<reference evidence="2 3" key="1">
    <citation type="submission" date="2016-07" db="EMBL/GenBank/DDBJ databases">
        <title>Pervasive Adenine N6-methylation of Active Genes in Fungi.</title>
        <authorList>
            <consortium name="DOE Joint Genome Institute"/>
            <person name="Mondo S.J."/>
            <person name="Dannebaum R.O."/>
            <person name="Kuo R.C."/>
            <person name="Labutti K."/>
            <person name="Haridas S."/>
            <person name="Kuo A."/>
            <person name="Salamov A."/>
            <person name="Ahrendt S.R."/>
            <person name="Lipzen A."/>
            <person name="Sullivan W."/>
            <person name="Andreopoulos W.B."/>
            <person name="Clum A."/>
            <person name="Lindquist E."/>
            <person name="Daum C."/>
            <person name="Ramamoorthy G.K."/>
            <person name="Gryganskyi A."/>
            <person name="Culley D."/>
            <person name="Magnuson J.K."/>
            <person name="James T.Y."/>
            <person name="O'Malley M.A."/>
            <person name="Stajich J.E."/>
            <person name="Spatafora J.W."/>
            <person name="Visel A."/>
            <person name="Grigoriev I.V."/>
        </authorList>
    </citation>
    <scope>NUCLEOTIDE SEQUENCE [LARGE SCALE GENOMIC DNA]</scope>
    <source>
        <strain evidence="2 3">12-1054</strain>
    </source>
</reference>